<evidence type="ECO:0000313" key="1">
    <source>
        <dbReference type="EMBL" id="MBB3141243.1"/>
    </source>
</evidence>
<proteinExistence type="predicted"/>
<dbReference type="AlphaFoldDB" id="A0A7W5G592"/>
<dbReference type="EMBL" id="JACHXM010000008">
    <property type="protein sequence ID" value="MBB3141243.1"/>
    <property type="molecule type" value="Genomic_DNA"/>
</dbReference>
<name>A0A7W5G592_9GAMM</name>
<comment type="caution">
    <text evidence="1">The sequence shown here is derived from an EMBL/GenBank/DDBJ whole genome shotgun (WGS) entry which is preliminary data.</text>
</comment>
<organism evidence="1 2">
    <name type="scientific">Halomonas organivorans</name>
    <dbReference type="NCBI Taxonomy" id="257772"/>
    <lineage>
        <taxon>Bacteria</taxon>
        <taxon>Pseudomonadati</taxon>
        <taxon>Pseudomonadota</taxon>
        <taxon>Gammaproteobacteria</taxon>
        <taxon>Oceanospirillales</taxon>
        <taxon>Halomonadaceae</taxon>
        <taxon>Halomonas</taxon>
    </lineage>
</organism>
<evidence type="ECO:0000313" key="2">
    <source>
        <dbReference type="Proteomes" id="UP000525987"/>
    </source>
</evidence>
<keyword evidence="2" id="KW-1185">Reference proteome</keyword>
<gene>
    <name evidence="1" type="ORF">FHR96_002120</name>
</gene>
<sequence length="129" mass="14111">MSNVMPIRPATAPRLDPENEATAHLWRHPGLPRAVAIDSCIEHLVVNREMTEHAAENAALQAYAEMESMNKVDRIDVEASSAHAVVLKRAGGSRVVLTVKDLLTLVESSHCTAANTDSRRLLVLERASH</sequence>
<accession>A0A7W5G592</accession>
<protein>
    <submittedName>
        <fullName evidence="1">Uncharacterized protein</fullName>
    </submittedName>
</protein>
<dbReference type="Proteomes" id="UP000525987">
    <property type="component" value="Unassembled WGS sequence"/>
</dbReference>
<reference evidence="1 2" key="1">
    <citation type="submission" date="2020-08" db="EMBL/GenBank/DDBJ databases">
        <title>Genomic Encyclopedia of Type Strains, Phase III (KMG-III): the genomes of soil and plant-associated and newly described type strains.</title>
        <authorList>
            <person name="Whitman W."/>
        </authorList>
    </citation>
    <scope>NUCLEOTIDE SEQUENCE [LARGE SCALE GENOMIC DNA]</scope>
    <source>
        <strain evidence="1 2">CECT 5995</strain>
    </source>
</reference>
<dbReference type="RefSeq" id="WP_183387627.1">
    <property type="nucleotide sequence ID" value="NZ_JACHXM010000008.1"/>
</dbReference>